<accession>A0A9N8HX89</accession>
<proteinExistence type="predicted"/>
<feature type="domain" description="DUF6824" evidence="2">
    <location>
        <begin position="23"/>
        <end position="105"/>
    </location>
</feature>
<comment type="caution">
    <text evidence="3">The sequence shown here is derived from an EMBL/GenBank/DDBJ whole genome shotgun (WGS) entry which is preliminary data.</text>
</comment>
<dbReference type="Pfam" id="PF20710">
    <property type="entry name" value="DUF6824"/>
    <property type="match status" value="1"/>
</dbReference>
<evidence type="ECO:0000313" key="4">
    <source>
        <dbReference type="Proteomes" id="UP001153069"/>
    </source>
</evidence>
<reference evidence="3" key="1">
    <citation type="submission" date="2020-06" db="EMBL/GenBank/DDBJ databases">
        <authorList>
            <consortium name="Plant Systems Biology data submission"/>
        </authorList>
    </citation>
    <scope>NUCLEOTIDE SEQUENCE</scope>
    <source>
        <strain evidence="3">D6</strain>
    </source>
</reference>
<keyword evidence="4" id="KW-1185">Reference proteome</keyword>
<dbReference type="InterPro" id="IPR049227">
    <property type="entry name" value="DUF6824"/>
</dbReference>
<evidence type="ECO:0000313" key="3">
    <source>
        <dbReference type="EMBL" id="CAB9529166.1"/>
    </source>
</evidence>
<feature type="region of interest" description="Disordered" evidence="1">
    <location>
        <begin position="1"/>
        <end position="21"/>
    </location>
</feature>
<evidence type="ECO:0000256" key="1">
    <source>
        <dbReference type="SAM" id="MobiDB-lite"/>
    </source>
</evidence>
<protein>
    <recommendedName>
        <fullName evidence="2">DUF6824 domain-containing protein</fullName>
    </recommendedName>
</protein>
<evidence type="ECO:0000259" key="2">
    <source>
        <dbReference type="Pfam" id="PF20710"/>
    </source>
</evidence>
<dbReference type="AlphaFoldDB" id="A0A9N8HX89"/>
<dbReference type="Proteomes" id="UP001153069">
    <property type="component" value="Unassembled WGS sequence"/>
</dbReference>
<dbReference type="EMBL" id="CAICTM010002415">
    <property type="protein sequence ID" value="CAB9529166.1"/>
    <property type="molecule type" value="Genomic_DNA"/>
</dbReference>
<feature type="compositionally biased region" description="Polar residues" evidence="1">
    <location>
        <begin position="1"/>
        <end position="12"/>
    </location>
</feature>
<organism evidence="3 4">
    <name type="scientific">Seminavis robusta</name>
    <dbReference type="NCBI Taxonomy" id="568900"/>
    <lineage>
        <taxon>Eukaryota</taxon>
        <taxon>Sar</taxon>
        <taxon>Stramenopiles</taxon>
        <taxon>Ochrophyta</taxon>
        <taxon>Bacillariophyta</taxon>
        <taxon>Bacillariophyceae</taxon>
        <taxon>Bacillariophycidae</taxon>
        <taxon>Naviculales</taxon>
        <taxon>Naviculaceae</taxon>
        <taxon>Seminavis</taxon>
    </lineage>
</organism>
<sequence>MSEEQQQQQSTKPVKGIEPRPEDVLCGKDKHCVHAPGSIRFRSIIESYRERYASSLTKFDKMTITKEIYETLRQTSRFLKFNPKEKVWEEISPMAARDKCGHALRFANRLKSKKKHSAAQERATATLAAAPGVVTPSMSSSPTSTSLAAVKPSSATTGASAAAAKLPPLVGQAAAAPVAQAVFGAPQGGQQALQIPASLLQQHQPSAQHSVTNTQHQLIWGELLKRYDTMWNSTQIPTLAGLQQHLVPSPVSAAAANLIRAAAAAHPIAPAPAQQLPPLMVAAVPQSAPAPGSAAPANVEGVAGSSSILSGFGLGPAAAPAAGSPTPATGVVNQTRKPTLDDLCSILLAAKQQNAGGN</sequence>
<gene>
    <name evidence="3" type="ORF">SEMRO_2417_G326930.1</name>
</gene>
<name>A0A9N8HX89_9STRA</name>